<proteinExistence type="predicted"/>
<dbReference type="PROSITE" id="PS51918">
    <property type="entry name" value="RADICAL_SAM"/>
    <property type="match status" value="1"/>
</dbReference>
<dbReference type="InterPro" id="IPR023885">
    <property type="entry name" value="4Fe4S-binding_SPASM_dom"/>
</dbReference>
<name>A0ABS1ERJ0_9CLOT</name>
<evidence type="ECO:0000313" key="8">
    <source>
        <dbReference type="Proteomes" id="UP000596739"/>
    </source>
</evidence>
<evidence type="ECO:0000256" key="3">
    <source>
        <dbReference type="ARBA" id="ARBA00022723"/>
    </source>
</evidence>
<reference evidence="8" key="1">
    <citation type="submission" date="2021-01" db="EMBL/GenBank/DDBJ databases">
        <title>Genome public.</title>
        <authorList>
            <person name="Liu C."/>
            <person name="Sun Q."/>
        </authorList>
    </citation>
    <scope>NUCLEOTIDE SEQUENCE [LARGE SCALE GENOMIC DNA]</scope>
    <source>
        <strain evidence="8">YIM B02505</strain>
    </source>
</reference>
<evidence type="ECO:0000313" key="7">
    <source>
        <dbReference type="EMBL" id="MBK1812001.1"/>
    </source>
</evidence>
<dbReference type="Pfam" id="PF04055">
    <property type="entry name" value="Radical_SAM"/>
    <property type="match status" value="1"/>
</dbReference>
<dbReference type="EMBL" id="JAENHN010000043">
    <property type="protein sequence ID" value="MBK1812001.1"/>
    <property type="molecule type" value="Genomic_DNA"/>
</dbReference>
<dbReference type="PANTHER" id="PTHR43273">
    <property type="entry name" value="ANAEROBIC SULFATASE-MATURATING ENZYME HOMOLOG ASLB-RELATED"/>
    <property type="match status" value="1"/>
</dbReference>
<comment type="caution">
    <text evidence="7">The sequence shown here is derived from an EMBL/GenBank/DDBJ whole genome shotgun (WGS) entry which is preliminary data.</text>
</comment>
<keyword evidence="3" id="KW-0479">Metal-binding</keyword>
<evidence type="ECO:0000256" key="5">
    <source>
        <dbReference type="ARBA" id="ARBA00023014"/>
    </source>
</evidence>
<gene>
    <name evidence="7" type="ORF">JHL18_15370</name>
</gene>
<dbReference type="CDD" id="cd01335">
    <property type="entry name" value="Radical_SAM"/>
    <property type="match status" value="1"/>
</dbReference>
<organism evidence="7 8">
    <name type="scientific">Clostridium yunnanense</name>
    <dbReference type="NCBI Taxonomy" id="2800325"/>
    <lineage>
        <taxon>Bacteria</taxon>
        <taxon>Bacillati</taxon>
        <taxon>Bacillota</taxon>
        <taxon>Clostridia</taxon>
        <taxon>Eubacteriales</taxon>
        <taxon>Clostridiaceae</taxon>
        <taxon>Clostridium</taxon>
    </lineage>
</organism>
<dbReference type="SFLD" id="SFLDG01384">
    <property type="entry name" value="thioether_bond_formation_requi"/>
    <property type="match status" value="1"/>
</dbReference>
<feature type="domain" description="Radical SAM core" evidence="6">
    <location>
        <begin position="58"/>
        <end position="291"/>
    </location>
</feature>
<evidence type="ECO:0000256" key="1">
    <source>
        <dbReference type="ARBA" id="ARBA00001966"/>
    </source>
</evidence>
<dbReference type="SFLD" id="SFLDG01386">
    <property type="entry name" value="main_SPASM_domain-containing"/>
    <property type="match status" value="1"/>
</dbReference>
<keyword evidence="2" id="KW-0949">S-adenosyl-L-methionine</keyword>
<dbReference type="PANTHER" id="PTHR43273:SF8">
    <property type="entry name" value="RADICAL SAM DOMAIN PROTEIN"/>
    <property type="match status" value="1"/>
</dbReference>
<protein>
    <submittedName>
        <fullName evidence="7">Radical SAM protein</fullName>
    </submittedName>
</protein>
<keyword evidence="8" id="KW-1185">Reference proteome</keyword>
<dbReference type="SFLD" id="SFLDG01067">
    <property type="entry name" value="SPASM/twitch_domain_containing"/>
    <property type="match status" value="1"/>
</dbReference>
<dbReference type="Gene3D" id="3.20.20.70">
    <property type="entry name" value="Aldolase class I"/>
    <property type="match status" value="1"/>
</dbReference>
<dbReference type="NCBIfam" id="TIGR04085">
    <property type="entry name" value="rSAM_more_4Fe4S"/>
    <property type="match status" value="1"/>
</dbReference>
<evidence type="ECO:0000259" key="6">
    <source>
        <dbReference type="PROSITE" id="PS51918"/>
    </source>
</evidence>
<dbReference type="InterPro" id="IPR007197">
    <property type="entry name" value="rSAM"/>
</dbReference>
<evidence type="ECO:0000256" key="2">
    <source>
        <dbReference type="ARBA" id="ARBA00022691"/>
    </source>
</evidence>
<dbReference type="RefSeq" id="WP_200270760.1">
    <property type="nucleotide sequence ID" value="NZ_JAENHN010000043.1"/>
</dbReference>
<dbReference type="Proteomes" id="UP000596739">
    <property type="component" value="Unassembled WGS sequence"/>
</dbReference>
<sequence length="445" mass="51100">MRDFFIVEEKEYDVLYHVNSNKVFRINKSNSQYTDEDLYKVIDVSRENNIKEMKGAAGKKKISLNLMSSRTCNLGCKYCFAGEGEYGCNNIKPKTISRGIYEDLTNYLLENYKEGIDTISFFGGEPLIDYKNIKEVIPYMEKAFNENNIPIPRICLSTNSVLLTDEVMDFCVEHNIELGLSLDGPKALNDLGRTTKAKSNYSAYDRVYETTLKLIERGIPYKMQMTLNKNHLDNYKKGCIKEWMDSLNEITNTDITVCPVTTDIEGFAISSEEDYEKLDSMAREFVHYYFDEYYKGNTSKSAAIFITPMLFIVNKQIARGCAAGEKMVLVDTDGSVYPCQMYCNDEKYKLGDVVNGFSRYEANNNTCNRVNNEECQNCIGRNLCTIWCKGLQLLTNGKENSVLKERCVFQRAIIEENLKILSRLSEGDKKELKEVCKTIYYSFQS</sequence>
<dbReference type="InterPro" id="IPR058240">
    <property type="entry name" value="rSAM_sf"/>
</dbReference>
<keyword evidence="4" id="KW-0408">Iron</keyword>
<keyword evidence="5" id="KW-0411">Iron-sulfur</keyword>
<dbReference type="SUPFAM" id="SSF102114">
    <property type="entry name" value="Radical SAM enzymes"/>
    <property type="match status" value="1"/>
</dbReference>
<evidence type="ECO:0000256" key="4">
    <source>
        <dbReference type="ARBA" id="ARBA00023004"/>
    </source>
</evidence>
<accession>A0ABS1ERJ0</accession>
<comment type="cofactor">
    <cofactor evidence="1">
        <name>[4Fe-4S] cluster</name>
        <dbReference type="ChEBI" id="CHEBI:49883"/>
    </cofactor>
</comment>
<dbReference type="InterPro" id="IPR013785">
    <property type="entry name" value="Aldolase_TIM"/>
</dbReference>
<dbReference type="InterPro" id="IPR023867">
    <property type="entry name" value="Sulphatase_maturase_rSAM"/>
</dbReference>
<dbReference type="SFLD" id="SFLDS00029">
    <property type="entry name" value="Radical_SAM"/>
    <property type="match status" value="1"/>
</dbReference>